<comment type="caution">
    <text evidence="17">The sequence shown here is derived from an EMBL/GenBank/DDBJ whole genome shotgun (WGS) entry which is preliminary data.</text>
</comment>
<evidence type="ECO:0000256" key="8">
    <source>
        <dbReference type="ARBA" id="ARBA00022679"/>
    </source>
</evidence>
<feature type="binding site" evidence="13">
    <location>
        <position position="154"/>
    </location>
    <ligand>
        <name>substrate</name>
    </ligand>
</feature>
<comment type="similarity">
    <text evidence="3 13 16">Belongs to the phosphoglycerate kinase family.</text>
</comment>
<dbReference type="PRINTS" id="PR00477">
    <property type="entry name" value="PHGLYCKINASE"/>
</dbReference>
<accession>A0A069E4X7</accession>
<comment type="pathway">
    <text evidence="2 13">Carbohydrate degradation; glycolysis; pyruvate from D-glyceraldehyde 3-phosphate: step 2/5.</text>
</comment>
<evidence type="ECO:0000256" key="3">
    <source>
        <dbReference type="ARBA" id="ARBA00008982"/>
    </source>
</evidence>
<dbReference type="OrthoDB" id="9808460at2"/>
<evidence type="ECO:0000313" key="17">
    <source>
        <dbReference type="EMBL" id="KCZ85107.1"/>
    </source>
</evidence>
<name>A0A069E4X7_9PROT</name>
<dbReference type="SUPFAM" id="SSF53748">
    <property type="entry name" value="Phosphoglycerate kinase"/>
    <property type="match status" value="1"/>
</dbReference>
<evidence type="ECO:0000256" key="1">
    <source>
        <dbReference type="ARBA" id="ARBA00000642"/>
    </source>
</evidence>
<gene>
    <name evidence="13" type="primary">pgk</name>
    <name evidence="17" type="ORF">HAD_05480</name>
</gene>
<keyword evidence="8 13" id="KW-0808">Transferase</keyword>
<dbReference type="Pfam" id="PF00162">
    <property type="entry name" value="PGK"/>
    <property type="match status" value="1"/>
</dbReference>
<keyword evidence="18" id="KW-1185">Reference proteome</keyword>
<feature type="binding site" evidence="13">
    <location>
        <position position="121"/>
    </location>
    <ligand>
        <name>substrate</name>
    </ligand>
</feature>
<evidence type="ECO:0000256" key="9">
    <source>
        <dbReference type="ARBA" id="ARBA00022741"/>
    </source>
</evidence>
<keyword evidence="11 13" id="KW-0067">ATP-binding</keyword>
<dbReference type="GO" id="GO:0004618">
    <property type="term" value="F:phosphoglycerate kinase activity"/>
    <property type="evidence" value="ECO:0007669"/>
    <property type="project" value="UniProtKB-UniRule"/>
</dbReference>
<keyword evidence="12 13" id="KW-0324">Glycolysis</keyword>
<comment type="caution">
    <text evidence="13">Lacks conserved residue(s) required for the propagation of feature annotation.</text>
</comment>
<proteinExistence type="inferred from homology"/>
<evidence type="ECO:0000256" key="7">
    <source>
        <dbReference type="ARBA" id="ARBA00022490"/>
    </source>
</evidence>
<dbReference type="Gene3D" id="3.40.50.1260">
    <property type="entry name" value="Phosphoglycerate kinase, N-terminal domain"/>
    <property type="match status" value="2"/>
</dbReference>
<dbReference type="GO" id="GO:0006096">
    <property type="term" value="P:glycolytic process"/>
    <property type="evidence" value="ECO:0007669"/>
    <property type="project" value="UniProtKB-UniRule"/>
</dbReference>
<evidence type="ECO:0000256" key="14">
    <source>
        <dbReference type="PIRSR" id="PIRSR000724-1"/>
    </source>
</evidence>
<feature type="binding site" evidence="13">
    <location>
        <position position="38"/>
    </location>
    <ligand>
        <name>substrate</name>
    </ligand>
</feature>
<evidence type="ECO:0000256" key="13">
    <source>
        <dbReference type="HAMAP-Rule" id="MF_00145"/>
    </source>
</evidence>
<evidence type="ECO:0000313" key="18">
    <source>
        <dbReference type="Proteomes" id="UP000027446"/>
    </source>
</evidence>
<comment type="subunit">
    <text evidence="4 13">Monomer.</text>
</comment>
<evidence type="ECO:0000256" key="15">
    <source>
        <dbReference type="PIRSR" id="PIRSR000724-2"/>
    </source>
</evidence>
<feature type="binding site" evidence="13 14">
    <location>
        <begin position="23"/>
        <end position="25"/>
    </location>
    <ligand>
        <name>substrate</name>
    </ligand>
</feature>
<dbReference type="GO" id="GO:0005829">
    <property type="term" value="C:cytosol"/>
    <property type="evidence" value="ECO:0007669"/>
    <property type="project" value="TreeGrafter"/>
</dbReference>
<dbReference type="RefSeq" id="WP_035569873.1">
    <property type="nucleotide sequence ID" value="NZ_ARYH01000001.1"/>
</dbReference>
<evidence type="ECO:0000256" key="6">
    <source>
        <dbReference type="ARBA" id="ARBA00016471"/>
    </source>
</evidence>
<dbReference type="STRING" id="1280949.HAD_05480"/>
<dbReference type="Proteomes" id="UP000027446">
    <property type="component" value="Unassembled WGS sequence"/>
</dbReference>
<evidence type="ECO:0000256" key="5">
    <source>
        <dbReference type="ARBA" id="ARBA00013061"/>
    </source>
</evidence>
<reference evidence="17 18" key="1">
    <citation type="journal article" date="2014" name="Antonie Van Leeuwenhoek">
        <title>Hyphomonas beringensis sp. nov. and Hyphomonas chukchiensis sp. nov., isolated from surface seawater of the Bering Sea and Chukchi Sea.</title>
        <authorList>
            <person name="Li C."/>
            <person name="Lai Q."/>
            <person name="Li G."/>
            <person name="Dong C."/>
            <person name="Wang J."/>
            <person name="Liao Y."/>
            <person name="Shao Z."/>
        </authorList>
    </citation>
    <scope>NUCLEOTIDE SEQUENCE [LARGE SCALE GENOMIC DNA]</scope>
    <source>
        <strain evidence="17 18">MHS-3</strain>
    </source>
</reference>
<evidence type="ECO:0000256" key="10">
    <source>
        <dbReference type="ARBA" id="ARBA00022777"/>
    </source>
</evidence>
<dbReference type="GO" id="GO:0006094">
    <property type="term" value="P:gluconeogenesis"/>
    <property type="evidence" value="ECO:0007669"/>
    <property type="project" value="TreeGrafter"/>
</dbReference>
<dbReference type="GO" id="GO:0043531">
    <property type="term" value="F:ADP binding"/>
    <property type="evidence" value="ECO:0007669"/>
    <property type="project" value="TreeGrafter"/>
</dbReference>
<feature type="binding site" evidence="13 14">
    <location>
        <begin position="61"/>
        <end position="64"/>
    </location>
    <ligand>
        <name>substrate</name>
    </ligand>
</feature>
<dbReference type="EC" id="2.7.2.3" evidence="5 13"/>
<comment type="subcellular location">
    <subcellularLocation>
        <location evidence="13">Cytoplasm</location>
    </subcellularLocation>
</comment>
<feature type="binding site" evidence="13 15">
    <location>
        <position position="204"/>
    </location>
    <ligand>
        <name>ATP</name>
        <dbReference type="ChEBI" id="CHEBI:30616"/>
    </ligand>
</feature>
<dbReference type="HAMAP" id="MF_00145">
    <property type="entry name" value="Phosphoglyc_kinase"/>
    <property type="match status" value="1"/>
</dbReference>
<dbReference type="InterPro" id="IPR015824">
    <property type="entry name" value="Phosphoglycerate_kinase_N"/>
</dbReference>
<feature type="binding site" evidence="14">
    <location>
        <position position="38"/>
    </location>
    <ligand>
        <name>(2R)-3-phosphoglycerate</name>
        <dbReference type="ChEBI" id="CHEBI:58272"/>
    </ligand>
</feature>
<dbReference type="PANTHER" id="PTHR11406">
    <property type="entry name" value="PHOSPHOGLYCERATE KINASE"/>
    <property type="match status" value="1"/>
</dbReference>
<dbReference type="PANTHER" id="PTHR11406:SF23">
    <property type="entry name" value="PHOSPHOGLYCERATE KINASE 1, CHLOROPLASTIC-RELATED"/>
    <property type="match status" value="1"/>
</dbReference>
<dbReference type="UniPathway" id="UPA00109">
    <property type="reaction ID" value="UER00185"/>
</dbReference>
<feature type="binding site" evidence="13 15">
    <location>
        <position position="327"/>
    </location>
    <ligand>
        <name>ATP</name>
        <dbReference type="ChEBI" id="CHEBI:30616"/>
    </ligand>
</feature>
<evidence type="ECO:0000256" key="2">
    <source>
        <dbReference type="ARBA" id="ARBA00004838"/>
    </source>
</evidence>
<organism evidence="17 18">
    <name type="scientific">Hyphomonas adhaerens MHS-3</name>
    <dbReference type="NCBI Taxonomy" id="1280949"/>
    <lineage>
        <taxon>Bacteria</taxon>
        <taxon>Pseudomonadati</taxon>
        <taxon>Pseudomonadota</taxon>
        <taxon>Alphaproteobacteria</taxon>
        <taxon>Hyphomonadales</taxon>
        <taxon>Hyphomonadaceae</taxon>
        <taxon>Hyphomonas</taxon>
    </lineage>
</organism>
<keyword evidence="9 13" id="KW-0547">Nucleotide-binding</keyword>
<dbReference type="GO" id="GO:0005524">
    <property type="term" value="F:ATP binding"/>
    <property type="evidence" value="ECO:0007669"/>
    <property type="project" value="UniProtKB-KW"/>
</dbReference>
<dbReference type="PATRIC" id="fig|1280949.3.peg.1117"/>
<evidence type="ECO:0000256" key="4">
    <source>
        <dbReference type="ARBA" id="ARBA00011245"/>
    </source>
</evidence>
<feature type="binding site" evidence="14">
    <location>
        <position position="154"/>
    </location>
    <ligand>
        <name>(2R)-3-phosphoglycerate</name>
        <dbReference type="ChEBI" id="CHEBI:58272"/>
    </ligand>
</feature>
<evidence type="ECO:0000256" key="11">
    <source>
        <dbReference type="ARBA" id="ARBA00022840"/>
    </source>
</evidence>
<keyword evidence="7 13" id="KW-0963">Cytoplasm</keyword>
<evidence type="ECO:0000256" key="16">
    <source>
        <dbReference type="RuleBase" id="RU000532"/>
    </source>
</evidence>
<sequence length="400" mass="41755">MSDFRRIEDAGDLTGKTALVRVDFNVPMADGKVTDATRLRSALPTVEALREKGAKVVLLAHFGRPKGQIVPELSLKPIAAAFADVLGVPVHFAENCGFGPKAKAFVTSRAPRDVILMENTRFEAGEEKNDPALAKSIAALGDLFVNDAFSAAHRAHASTEGVTHYIPAYAGKAMETELDALEKALGSPERPVMAVVGGAKVSTKIDLLKNLVSKVDMLAIGGGMANTFLAAKGVDVGKSLCEHDLADTVLTILKNAEESGCEILLPLDVAVATEFKAHAPDHRVCHANEVSAAEMILDAGPQTVTVLTDAMDRAKTLVWNGPLGAFELEPFDTATVAAAKAAADRTKAGKLIAVAGGGDTVAALNHAGVANDFTFVSTAGGAFLEWMEGKPLPGVDALKA</sequence>
<dbReference type="EMBL" id="ARYH01000001">
    <property type="protein sequence ID" value="KCZ85107.1"/>
    <property type="molecule type" value="Genomic_DNA"/>
</dbReference>
<feature type="binding site" evidence="13 15">
    <location>
        <begin position="357"/>
        <end position="360"/>
    </location>
    <ligand>
        <name>ATP</name>
        <dbReference type="ChEBI" id="CHEBI:30616"/>
    </ligand>
</feature>
<evidence type="ECO:0000256" key="12">
    <source>
        <dbReference type="ARBA" id="ARBA00023152"/>
    </source>
</evidence>
<dbReference type="FunFam" id="3.40.50.1260:FF:000006">
    <property type="entry name" value="Phosphoglycerate kinase"/>
    <property type="match status" value="1"/>
</dbReference>
<keyword evidence="10 13" id="KW-0418">Kinase</keyword>
<dbReference type="FunFam" id="3.40.50.1260:FF:000031">
    <property type="entry name" value="Phosphoglycerate kinase 1"/>
    <property type="match status" value="1"/>
</dbReference>
<feature type="binding site" evidence="14">
    <location>
        <position position="121"/>
    </location>
    <ligand>
        <name>(2R)-3-phosphoglycerate</name>
        <dbReference type="ChEBI" id="CHEBI:58272"/>
    </ligand>
</feature>
<dbReference type="AlphaFoldDB" id="A0A069E4X7"/>
<dbReference type="InterPro" id="IPR036043">
    <property type="entry name" value="Phosphoglycerate_kinase_sf"/>
</dbReference>
<comment type="catalytic activity">
    <reaction evidence="1 13 16">
        <text>(2R)-3-phosphoglycerate + ATP = (2R)-3-phospho-glyceroyl phosphate + ADP</text>
        <dbReference type="Rhea" id="RHEA:14801"/>
        <dbReference type="ChEBI" id="CHEBI:30616"/>
        <dbReference type="ChEBI" id="CHEBI:57604"/>
        <dbReference type="ChEBI" id="CHEBI:58272"/>
        <dbReference type="ChEBI" id="CHEBI:456216"/>
        <dbReference type="EC" id="2.7.2.3"/>
    </reaction>
</comment>
<dbReference type="PIRSF" id="PIRSF000724">
    <property type="entry name" value="Pgk"/>
    <property type="match status" value="1"/>
</dbReference>
<dbReference type="InterPro" id="IPR001576">
    <property type="entry name" value="Phosphoglycerate_kinase"/>
</dbReference>
<protein>
    <recommendedName>
        <fullName evidence="6 13">Phosphoglycerate kinase</fullName>
        <ecNumber evidence="5 13">2.7.2.3</ecNumber>
    </recommendedName>
</protein>
<dbReference type="eggNOG" id="COG0126">
    <property type="taxonomic scope" value="Bacteria"/>
</dbReference>